<reference evidence="2" key="1">
    <citation type="submission" date="2021-03" db="EMBL/GenBank/DDBJ databases">
        <authorList>
            <person name="Peeters C."/>
        </authorList>
    </citation>
    <scope>NUCLEOTIDE SEQUENCE</scope>
    <source>
        <strain evidence="2">LMG 31506</strain>
    </source>
</reference>
<evidence type="ECO:0000256" key="1">
    <source>
        <dbReference type="SAM" id="Phobius"/>
    </source>
</evidence>
<keyword evidence="1" id="KW-0472">Membrane</keyword>
<accession>A0A916N2L8</accession>
<gene>
    <name evidence="2" type="ORF">LMG31506_01438</name>
</gene>
<evidence type="ECO:0000313" key="3">
    <source>
        <dbReference type="Proteomes" id="UP000672934"/>
    </source>
</evidence>
<feature type="transmembrane region" description="Helical" evidence="1">
    <location>
        <begin position="23"/>
        <end position="43"/>
    </location>
</feature>
<feature type="transmembrane region" description="Helical" evidence="1">
    <location>
        <begin position="63"/>
        <end position="80"/>
    </location>
</feature>
<dbReference type="EMBL" id="CAJPUY010000004">
    <property type="protein sequence ID" value="CAG2134783.1"/>
    <property type="molecule type" value="Genomic_DNA"/>
</dbReference>
<sequence length="81" mass="8598">MSHDPFHASLSPSRLPRTPDRRVALLATGALFSLLCVASLFWMHVDLVALLHEWSRADASLPLIALGTVAVGPLIAAGLGE</sequence>
<name>A0A916N2L8_9BURK</name>
<keyword evidence="1" id="KW-0812">Transmembrane</keyword>
<keyword evidence="1" id="KW-1133">Transmembrane helix</keyword>
<dbReference type="AlphaFoldDB" id="A0A916N2L8"/>
<proteinExistence type="predicted"/>
<protein>
    <submittedName>
        <fullName evidence="2">Uncharacterized protein</fullName>
    </submittedName>
</protein>
<dbReference type="RefSeq" id="WP_211946417.1">
    <property type="nucleotide sequence ID" value="NZ_CAJPUY010000004.1"/>
</dbReference>
<organism evidence="2 3">
    <name type="scientific">Cupriavidus yeoncheonensis</name>
    <dbReference type="NCBI Taxonomy" id="1462994"/>
    <lineage>
        <taxon>Bacteria</taxon>
        <taxon>Pseudomonadati</taxon>
        <taxon>Pseudomonadota</taxon>
        <taxon>Betaproteobacteria</taxon>
        <taxon>Burkholderiales</taxon>
        <taxon>Burkholderiaceae</taxon>
        <taxon>Cupriavidus</taxon>
    </lineage>
</organism>
<dbReference type="Proteomes" id="UP000672934">
    <property type="component" value="Unassembled WGS sequence"/>
</dbReference>
<evidence type="ECO:0000313" key="2">
    <source>
        <dbReference type="EMBL" id="CAG2134783.1"/>
    </source>
</evidence>
<comment type="caution">
    <text evidence="2">The sequence shown here is derived from an EMBL/GenBank/DDBJ whole genome shotgun (WGS) entry which is preliminary data.</text>
</comment>
<keyword evidence="3" id="KW-1185">Reference proteome</keyword>